<evidence type="ECO:0000313" key="6">
    <source>
        <dbReference type="EMBL" id="SDE41014.1"/>
    </source>
</evidence>
<dbReference type="STRING" id="675864.SAMN04489747_3329"/>
<keyword evidence="1 6" id="KW-0808">Transferase</keyword>
<dbReference type="PANTHER" id="PTHR40392:SF1">
    <property type="entry name" value="2-PHOSPHO-L-LACTATE GUANYLYLTRANSFERASE"/>
    <property type="match status" value="1"/>
</dbReference>
<keyword evidence="2 6" id="KW-0548">Nucleotidyltransferase</keyword>
<keyword evidence="7" id="KW-1185">Reference proteome</keyword>
<dbReference type="NCBIfam" id="TIGR03552">
    <property type="entry name" value="F420_cofC"/>
    <property type="match status" value="1"/>
</dbReference>
<dbReference type="RefSeq" id="WP_197679084.1">
    <property type="nucleotide sequence ID" value="NZ_LT629688.1"/>
</dbReference>
<feature type="region of interest" description="Disordered" evidence="5">
    <location>
        <begin position="156"/>
        <end position="180"/>
    </location>
</feature>
<dbReference type="InterPro" id="IPR002835">
    <property type="entry name" value="CofC"/>
</dbReference>
<dbReference type="AlphaFoldDB" id="A0A1G7CNM7"/>
<evidence type="ECO:0000256" key="1">
    <source>
        <dbReference type="ARBA" id="ARBA00022679"/>
    </source>
</evidence>
<evidence type="ECO:0000313" key="7">
    <source>
        <dbReference type="Proteomes" id="UP000198546"/>
    </source>
</evidence>
<dbReference type="Gene3D" id="3.90.550.10">
    <property type="entry name" value="Spore Coat Polysaccharide Biosynthesis Protein SpsA, Chain A"/>
    <property type="match status" value="1"/>
</dbReference>
<gene>
    <name evidence="6" type="ORF">SAMN04489747_3329</name>
</gene>
<dbReference type="SUPFAM" id="SSF53448">
    <property type="entry name" value="Nucleotide-diphospho-sugar transferases"/>
    <property type="match status" value="1"/>
</dbReference>
<evidence type="ECO:0000256" key="2">
    <source>
        <dbReference type="ARBA" id="ARBA00022695"/>
    </source>
</evidence>
<sequence length="209" mass="21364">MQGQAEQVAAVVAVKAWSRAKSRLDALPAERRSGLAAAMALDTCLALTGAGLRLLVVTDEPLLPARWSAAGVPVEVLGDPGTDLNGALTAGDAELRRTGASTVLAVVADLPCLVPAAVSGLLAAAGAGRGRWFVPDSTGVGTTVLLARDRELEPRFEGASADRHRRSGAQPLAAPAGVRRDVDDEVSLERALELGVGAHTAAWAADRPG</sequence>
<evidence type="ECO:0000256" key="3">
    <source>
        <dbReference type="ARBA" id="ARBA00022741"/>
    </source>
</evidence>
<dbReference type="InterPro" id="IPR029044">
    <property type="entry name" value="Nucleotide-diphossugar_trans"/>
</dbReference>
<accession>A0A1G7CNM7</accession>
<evidence type="ECO:0000256" key="4">
    <source>
        <dbReference type="ARBA" id="ARBA00023134"/>
    </source>
</evidence>
<dbReference type="PANTHER" id="PTHR40392">
    <property type="entry name" value="2-PHOSPHO-L-LACTATE GUANYLYLTRANSFERASE"/>
    <property type="match status" value="1"/>
</dbReference>
<organism evidence="6 7">
    <name type="scientific">Auraticoccus monumenti</name>
    <dbReference type="NCBI Taxonomy" id="675864"/>
    <lineage>
        <taxon>Bacteria</taxon>
        <taxon>Bacillati</taxon>
        <taxon>Actinomycetota</taxon>
        <taxon>Actinomycetes</taxon>
        <taxon>Propionibacteriales</taxon>
        <taxon>Propionibacteriaceae</taxon>
        <taxon>Auraticoccus</taxon>
    </lineage>
</organism>
<reference evidence="6 7" key="1">
    <citation type="submission" date="2016-10" db="EMBL/GenBank/DDBJ databases">
        <authorList>
            <person name="de Groot N.N."/>
        </authorList>
    </citation>
    <scope>NUCLEOTIDE SEQUENCE [LARGE SCALE GENOMIC DNA]</scope>
    <source>
        <strain evidence="6 7">MON 2.2</strain>
    </source>
</reference>
<proteinExistence type="predicted"/>
<evidence type="ECO:0000256" key="5">
    <source>
        <dbReference type="SAM" id="MobiDB-lite"/>
    </source>
</evidence>
<keyword evidence="4" id="KW-0342">GTP-binding</keyword>
<keyword evidence="3" id="KW-0547">Nucleotide-binding</keyword>
<dbReference type="GO" id="GO:0005525">
    <property type="term" value="F:GTP binding"/>
    <property type="evidence" value="ECO:0007669"/>
    <property type="project" value="UniProtKB-KW"/>
</dbReference>
<dbReference type="GO" id="GO:0043814">
    <property type="term" value="F:phospholactate guanylyltransferase activity"/>
    <property type="evidence" value="ECO:0007669"/>
    <property type="project" value="InterPro"/>
</dbReference>
<dbReference type="EMBL" id="LT629688">
    <property type="protein sequence ID" value="SDE41014.1"/>
    <property type="molecule type" value="Genomic_DNA"/>
</dbReference>
<dbReference type="Pfam" id="PF01983">
    <property type="entry name" value="CofC"/>
    <property type="match status" value="1"/>
</dbReference>
<protein>
    <submittedName>
        <fullName evidence="6">2-phospho-L-lactate guanylyltransferase</fullName>
    </submittedName>
</protein>
<dbReference type="Proteomes" id="UP000198546">
    <property type="component" value="Chromosome i"/>
</dbReference>
<name>A0A1G7CNM7_9ACTN</name>